<comment type="similarity">
    <text evidence="1">Belongs to the EamA transporter family.</text>
</comment>
<dbReference type="Proteomes" id="UP001501490">
    <property type="component" value="Unassembled WGS sequence"/>
</dbReference>
<dbReference type="InterPro" id="IPR000620">
    <property type="entry name" value="EamA_dom"/>
</dbReference>
<reference evidence="4" key="1">
    <citation type="journal article" date="2019" name="Int. J. Syst. Evol. Microbiol.">
        <title>The Global Catalogue of Microorganisms (GCM) 10K type strain sequencing project: providing services to taxonomists for standard genome sequencing and annotation.</title>
        <authorList>
            <consortium name="The Broad Institute Genomics Platform"/>
            <consortium name="The Broad Institute Genome Sequencing Center for Infectious Disease"/>
            <person name="Wu L."/>
            <person name="Ma J."/>
        </authorList>
    </citation>
    <scope>NUCLEOTIDE SEQUENCE [LARGE SCALE GENOMIC DNA]</scope>
    <source>
        <strain evidence="4">JCM 16929</strain>
    </source>
</reference>
<comment type="caution">
    <text evidence="3">The sequence shown here is derived from an EMBL/GenBank/DDBJ whole genome shotgun (WGS) entry which is preliminary data.</text>
</comment>
<sequence length="67" mass="7138">MAALVVATAIWGSTFVVTKRSLAEMAPPTFLAWRFGIAAAVLLVVRPTSLLTFAVECRWPHAVGGPI</sequence>
<proteinExistence type="inferred from homology"/>
<evidence type="ECO:0000313" key="4">
    <source>
        <dbReference type="Proteomes" id="UP001501490"/>
    </source>
</evidence>
<evidence type="ECO:0000259" key="2">
    <source>
        <dbReference type="Pfam" id="PF00892"/>
    </source>
</evidence>
<dbReference type="Pfam" id="PF00892">
    <property type="entry name" value="EamA"/>
    <property type="match status" value="1"/>
</dbReference>
<organism evidence="3 4">
    <name type="scientific">Microlunatus ginsengisoli</name>
    <dbReference type="NCBI Taxonomy" id="363863"/>
    <lineage>
        <taxon>Bacteria</taxon>
        <taxon>Bacillati</taxon>
        <taxon>Actinomycetota</taxon>
        <taxon>Actinomycetes</taxon>
        <taxon>Propionibacteriales</taxon>
        <taxon>Propionibacteriaceae</taxon>
        <taxon>Microlunatus</taxon>
    </lineage>
</organism>
<keyword evidence="4" id="KW-1185">Reference proteome</keyword>
<dbReference type="RefSeq" id="WP_344809132.1">
    <property type="nucleotide sequence ID" value="NZ_BAABAB010000049.1"/>
</dbReference>
<evidence type="ECO:0000256" key="1">
    <source>
        <dbReference type="ARBA" id="ARBA00007362"/>
    </source>
</evidence>
<name>A0ABP7ASH8_9ACTN</name>
<evidence type="ECO:0000313" key="3">
    <source>
        <dbReference type="EMBL" id="GAA3638895.1"/>
    </source>
</evidence>
<accession>A0ABP7ASH8</accession>
<protein>
    <recommendedName>
        <fullName evidence="2">EamA domain-containing protein</fullName>
    </recommendedName>
</protein>
<dbReference type="EMBL" id="BAABAB010000049">
    <property type="protein sequence ID" value="GAA3638895.1"/>
    <property type="molecule type" value="Genomic_DNA"/>
</dbReference>
<feature type="domain" description="EamA" evidence="2">
    <location>
        <begin position="3"/>
        <end position="45"/>
    </location>
</feature>
<gene>
    <name evidence="3" type="ORF">GCM10022236_46680</name>
</gene>